<dbReference type="EMBL" id="AEWX01000026">
    <property type="protein sequence ID" value="EGC19634.1"/>
    <property type="molecule type" value="Genomic_DNA"/>
</dbReference>
<gene>
    <name evidence="1" type="ORF">HMPREF9141_1892</name>
</gene>
<evidence type="ECO:0000313" key="2">
    <source>
        <dbReference type="Proteomes" id="UP000005697"/>
    </source>
</evidence>
<keyword evidence="2" id="KW-1185">Reference proteome</keyword>
<protein>
    <submittedName>
        <fullName evidence="1">Uncharacterized protein</fullName>
    </submittedName>
</protein>
<reference evidence="1 2" key="1">
    <citation type="submission" date="2011-01" db="EMBL/GenBank/DDBJ databases">
        <authorList>
            <person name="Muzny D."/>
            <person name="Qin X."/>
            <person name="Deng J."/>
            <person name="Jiang H."/>
            <person name="Liu Y."/>
            <person name="Qu J."/>
            <person name="Song X.-Z."/>
            <person name="Zhang L."/>
            <person name="Thornton R."/>
            <person name="Coyle M."/>
            <person name="Francisco L."/>
            <person name="Jackson L."/>
            <person name="Javaid M."/>
            <person name="Korchina V."/>
            <person name="Kovar C."/>
            <person name="Mata R."/>
            <person name="Mathew T."/>
            <person name="Ngo R."/>
            <person name="Nguyen L."/>
            <person name="Nguyen N."/>
            <person name="Okwuonu G."/>
            <person name="Ongeri F."/>
            <person name="Pham C."/>
            <person name="Simmons D."/>
            <person name="Wilczek-Boney K."/>
            <person name="Hale W."/>
            <person name="Jakkamsetti A."/>
            <person name="Pham P."/>
            <person name="Ruth R."/>
            <person name="San Lucas F."/>
            <person name="Warren J."/>
            <person name="Zhang J."/>
            <person name="Zhao Z."/>
            <person name="Zhou C."/>
            <person name="Zhu D."/>
            <person name="Lee S."/>
            <person name="Bess C."/>
            <person name="Blankenburg K."/>
            <person name="Forbes L."/>
            <person name="Fu Q."/>
            <person name="Gubbala S."/>
            <person name="Hirani K."/>
            <person name="Jayaseelan J.C."/>
            <person name="Lara F."/>
            <person name="Munidasa M."/>
            <person name="Palculict T."/>
            <person name="Patil S."/>
            <person name="Pu L.-L."/>
            <person name="Saada N."/>
            <person name="Tang L."/>
            <person name="Weissenberger G."/>
            <person name="Zhu Y."/>
            <person name="Hemphill L."/>
            <person name="Shang Y."/>
            <person name="Youmans B."/>
            <person name="Ayvaz T."/>
            <person name="Ross M."/>
            <person name="Santibanez J."/>
            <person name="Aqrawi P."/>
            <person name="Gross S."/>
            <person name="Joshi V."/>
            <person name="Fowler G."/>
            <person name="Nazareth L."/>
            <person name="Reid J."/>
            <person name="Worley K."/>
            <person name="Petrosino J."/>
            <person name="Highlander S."/>
            <person name="Gibbs R."/>
        </authorList>
    </citation>
    <scope>NUCLEOTIDE SEQUENCE [LARGE SCALE GENOMIC DNA]</scope>
    <source>
        <strain evidence="1 2">DSM 16608</strain>
    </source>
</reference>
<dbReference type="AlphaFoldDB" id="F0F8H5"/>
<comment type="caution">
    <text evidence="1">The sequence shown here is derived from an EMBL/GenBank/DDBJ whole genome shotgun (WGS) entry which is preliminary data.</text>
</comment>
<dbReference type="Proteomes" id="UP000005697">
    <property type="component" value="Unassembled WGS sequence"/>
</dbReference>
<accession>F0F8H5</accession>
<organism evidence="1 2">
    <name type="scientific">Prevotella multiformis DSM 16608</name>
    <dbReference type="NCBI Taxonomy" id="888743"/>
    <lineage>
        <taxon>Bacteria</taxon>
        <taxon>Pseudomonadati</taxon>
        <taxon>Bacteroidota</taxon>
        <taxon>Bacteroidia</taxon>
        <taxon>Bacteroidales</taxon>
        <taxon>Prevotellaceae</taxon>
        <taxon>Prevotella</taxon>
    </lineage>
</organism>
<sequence>MEKCFPNCFPIAILILCETPFTCFTCADTMPSLSKNHGVFKIAVFSHCFPEKKNQQLEFLLSY</sequence>
<name>F0F8H5_9BACT</name>
<proteinExistence type="predicted"/>
<evidence type="ECO:0000313" key="1">
    <source>
        <dbReference type="EMBL" id="EGC19634.1"/>
    </source>
</evidence>
<dbReference type="HOGENOM" id="CLU_2882156_0_0_10"/>